<sequence length="202" mass="22699">MVGEVIGEPHIIPFVTGIRKQSWHNNCLALGLAQGFLEPLESTAIHLVSKTLALFVRMFPDKQCNSIQMAEFNRRVRADYQEIRDFLVLHYCTTKRSDSAFWQDCQTMAIPESLQQKIDFFKVAGGLIPEVEALFQPTSWYAVFEGMQVRPAGFNPTLHALNSQKLAQSLAQGQAALARSVVKQPSHQAFLTDYCQAPKIES</sequence>
<dbReference type="STRING" id="87626.PTD2_18110"/>
<organism evidence="1 2">
    <name type="scientific">Pseudoalteromonas tunicata D2</name>
    <dbReference type="NCBI Taxonomy" id="87626"/>
    <lineage>
        <taxon>Bacteria</taxon>
        <taxon>Pseudomonadati</taxon>
        <taxon>Pseudomonadota</taxon>
        <taxon>Gammaproteobacteria</taxon>
        <taxon>Alteromonadales</taxon>
        <taxon>Pseudoalteromonadaceae</taxon>
        <taxon>Pseudoalteromonas</taxon>
    </lineage>
</organism>
<gene>
    <name evidence="1" type="ORF">PTD2_18110</name>
</gene>
<dbReference type="AlphaFoldDB" id="A4CBM5"/>
<dbReference type="InterPro" id="IPR050816">
    <property type="entry name" value="Flavin-dep_Halogenase_NPB"/>
</dbReference>
<accession>A4CBM5</accession>
<dbReference type="PANTHER" id="PTHR43747">
    <property type="entry name" value="FAD-BINDING PROTEIN"/>
    <property type="match status" value="1"/>
</dbReference>
<dbReference type="InterPro" id="IPR006905">
    <property type="entry name" value="Flavin_halogenase"/>
</dbReference>
<dbReference type="GO" id="GO:0004497">
    <property type="term" value="F:monooxygenase activity"/>
    <property type="evidence" value="ECO:0007669"/>
    <property type="project" value="InterPro"/>
</dbReference>
<evidence type="ECO:0000313" key="2">
    <source>
        <dbReference type="Proteomes" id="UP000006201"/>
    </source>
</evidence>
<dbReference type="eggNOG" id="COG0644">
    <property type="taxonomic scope" value="Bacteria"/>
</dbReference>
<evidence type="ECO:0000313" key="1">
    <source>
        <dbReference type="EMBL" id="EAR27762.1"/>
    </source>
</evidence>
<dbReference type="EMBL" id="AAOH01000005">
    <property type="protein sequence ID" value="EAR27762.1"/>
    <property type="molecule type" value="Genomic_DNA"/>
</dbReference>
<dbReference type="HOGENOM" id="CLU_1389741_0_0_6"/>
<keyword evidence="2" id="KW-1185">Reference proteome</keyword>
<comment type="caution">
    <text evidence="1">The sequence shown here is derived from an EMBL/GenBank/DDBJ whole genome shotgun (WGS) entry which is preliminary data.</text>
</comment>
<dbReference type="Pfam" id="PF04820">
    <property type="entry name" value="Trp_halogenase"/>
    <property type="match status" value="1"/>
</dbReference>
<dbReference type="PANTHER" id="PTHR43747:SF4">
    <property type="entry name" value="FLAVIN-DEPENDENT TRYPTOPHAN HALOGENASE"/>
    <property type="match status" value="1"/>
</dbReference>
<proteinExistence type="predicted"/>
<dbReference type="Gene3D" id="3.50.50.60">
    <property type="entry name" value="FAD/NAD(P)-binding domain"/>
    <property type="match status" value="1"/>
</dbReference>
<protein>
    <submittedName>
        <fullName evidence="1">Tryptophan halogenase, putative</fullName>
    </submittedName>
</protein>
<dbReference type="Proteomes" id="UP000006201">
    <property type="component" value="Unassembled WGS sequence"/>
</dbReference>
<name>A4CBM5_9GAMM</name>
<dbReference type="InterPro" id="IPR036188">
    <property type="entry name" value="FAD/NAD-bd_sf"/>
</dbReference>
<reference evidence="1 2" key="1">
    <citation type="submission" date="2006-02" db="EMBL/GenBank/DDBJ databases">
        <authorList>
            <person name="Moran M.A."/>
            <person name="Kjelleberg S."/>
            <person name="Egan S."/>
            <person name="Saunders N."/>
            <person name="Thomas T."/>
            <person name="Ferriera S."/>
            <person name="Johnson J."/>
            <person name="Kravitz S."/>
            <person name="Halpern A."/>
            <person name="Remington K."/>
            <person name="Beeson K."/>
            <person name="Tran B."/>
            <person name="Rogers Y.-H."/>
            <person name="Friedman R."/>
            <person name="Venter J.C."/>
        </authorList>
    </citation>
    <scope>NUCLEOTIDE SEQUENCE [LARGE SCALE GENOMIC DNA]</scope>
    <source>
        <strain evidence="1 2">D2</strain>
    </source>
</reference>